<dbReference type="EMBL" id="CP099427">
    <property type="protein sequence ID" value="USW57611.1"/>
    <property type="molecule type" value="Genomic_DNA"/>
</dbReference>
<evidence type="ECO:0000313" key="1">
    <source>
        <dbReference type="EMBL" id="USW57611.1"/>
    </source>
</evidence>
<sequence length="511" mass="57711">MDYSTLRGSDGKALSHYFRAQIAQHGTLRLTESLLSAIEAEALPPTLWYTWLNASGDCQAIFAGLDQPFSQYVRRSSITKFSKVFRSNRLGEAWNAIGGTPGVIRFLSHASVADVKQFCRAIGTTTGSKARNDLRQQYADELYDALCQQDIQVPGGRLLDQRPLLEYYRDLLPACSASSTLRCLKTRKPDAPIDDISEKAIAAHCHYFRDRCLAMLEHASIEIDAKLLTLLLSLKSNEVAHYNGEQLPTDVIFAIRVLQTLSRREIPQSNLDSNTIHSILASPLFKRLRWRKLSTNFVKEAIAAYSAYSIRHPGTEQIGNLQQNMAVEFIARKWSRHSDELQSCLVEILALVPNTQVTAADQIEALLALVSRSKRFQLLALAMQYMPPLQLDIHSDADLRAVPWLWSTHVFEMLSKVEAQPLFERLVKVKPDPFGPFVAQIDQIHRDPAYFLLTLTASESDKLRMCTEVIEQRKAHASKARKQPERCFWVQYVLRCATVSGSVGLYRETLC</sequence>
<keyword evidence="2" id="KW-1185">Reference proteome</keyword>
<reference evidence="1" key="1">
    <citation type="submission" date="2022-06" db="EMBL/GenBank/DDBJ databases">
        <title>Complete genome sequences of two strains of the flax pathogen Septoria linicola.</title>
        <authorList>
            <person name="Lapalu N."/>
            <person name="Simon A."/>
            <person name="Demenou B."/>
            <person name="Paumier D."/>
            <person name="Guillot M.-P."/>
            <person name="Gout L."/>
            <person name="Valade R."/>
        </authorList>
    </citation>
    <scope>NUCLEOTIDE SEQUENCE</scope>
    <source>
        <strain evidence="1">SE15195</strain>
    </source>
</reference>
<name>A0A9Q9B763_9PEZI</name>
<protein>
    <submittedName>
        <fullName evidence="1">Uncharacterized protein</fullName>
    </submittedName>
</protein>
<organism evidence="1 2">
    <name type="scientific">Septoria linicola</name>
    <dbReference type="NCBI Taxonomy" id="215465"/>
    <lineage>
        <taxon>Eukaryota</taxon>
        <taxon>Fungi</taxon>
        <taxon>Dikarya</taxon>
        <taxon>Ascomycota</taxon>
        <taxon>Pezizomycotina</taxon>
        <taxon>Dothideomycetes</taxon>
        <taxon>Dothideomycetidae</taxon>
        <taxon>Mycosphaerellales</taxon>
        <taxon>Mycosphaerellaceae</taxon>
        <taxon>Septoria</taxon>
    </lineage>
</organism>
<dbReference type="AlphaFoldDB" id="A0A9Q9B763"/>
<gene>
    <name evidence="1" type="ORF">Slin15195_G109300</name>
</gene>
<dbReference type="Proteomes" id="UP001056384">
    <property type="component" value="Chromosome 10"/>
</dbReference>
<accession>A0A9Q9B763</accession>
<evidence type="ECO:0000313" key="2">
    <source>
        <dbReference type="Proteomes" id="UP001056384"/>
    </source>
</evidence>
<proteinExistence type="predicted"/>